<keyword evidence="1 3" id="KW-0812">Transmembrane</keyword>
<feature type="transmembrane region" description="Helical" evidence="3">
    <location>
        <begin position="273"/>
        <end position="293"/>
    </location>
</feature>
<dbReference type="PANTHER" id="PTHR32063">
    <property type="match status" value="1"/>
</dbReference>
<accession>A0A8S0FZM2</accession>
<dbReference type="Gene3D" id="3.30.70.1430">
    <property type="entry name" value="Multidrug efflux transporter AcrB pore domain"/>
    <property type="match status" value="1"/>
</dbReference>
<reference evidence="4 5" key="1">
    <citation type="submission" date="2020-01" db="EMBL/GenBank/DDBJ databases">
        <title>Dynamics of blaIMP-6 dissemination in carbapenem resistant Enterobacteriacea isolated from regional surveillance in Osaka, Japan.</title>
        <authorList>
            <person name="Abe R."/>
            <person name="Akeda Y."/>
            <person name="Sugawara Y."/>
            <person name="Yamamoto N."/>
            <person name="Tomono K."/>
            <person name="Takeuchi D."/>
            <person name="Kawahara R."/>
            <person name="Hamada S."/>
        </authorList>
    </citation>
    <scope>NUCLEOTIDE SEQUENCE [LARGE SCALE GENOMIC DNA]</scope>
    <source>
        <strain evidence="4 5">E300</strain>
    </source>
</reference>
<dbReference type="Pfam" id="PF00873">
    <property type="entry name" value="ACR_tran"/>
    <property type="match status" value="1"/>
</dbReference>
<dbReference type="SUPFAM" id="SSF82866">
    <property type="entry name" value="Multidrug efflux transporter AcrB transmembrane domain"/>
    <property type="match status" value="1"/>
</dbReference>
<name>A0A8S0FZM2_ECOLX</name>
<evidence type="ECO:0000256" key="3">
    <source>
        <dbReference type="SAM" id="Phobius"/>
    </source>
</evidence>
<dbReference type="InterPro" id="IPR027463">
    <property type="entry name" value="AcrB_DN_DC_subdom"/>
</dbReference>
<dbReference type="Gene3D" id="3.30.70.1320">
    <property type="entry name" value="Multidrug efflux transporter AcrB pore domain like"/>
    <property type="match status" value="1"/>
</dbReference>
<dbReference type="InterPro" id="IPR001036">
    <property type="entry name" value="Acrflvin-R"/>
</dbReference>
<gene>
    <name evidence="4" type="ORF">EIMP300_72420</name>
</gene>
<dbReference type="Gene3D" id="1.20.1640.10">
    <property type="entry name" value="Multidrug efflux transporter AcrB transmembrane domain"/>
    <property type="match status" value="1"/>
</dbReference>
<dbReference type="SUPFAM" id="SSF82714">
    <property type="entry name" value="Multidrug efflux transporter AcrB TolC docking domain, DN and DC subdomains"/>
    <property type="match status" value="1"/>
</dbReference>
<evidence type="ECO:0000256" key="1">
    <source>
        <dbReference type="ARBA" id="ARBA00022692"/>
    </source>
</evidence>
<sequence length="355" mass="38576">MYVIFEDGTDPYWARSRVLEYLNQVQGKLPAGVSAELGPDATGVGWIYEYALVDRSGKHDLADLRSLQDWFLKYELKTIPDVAEVASVGGVVKEYQVVSDPQRLAQYGISLADVKSALDASNQEAGGSSIELAEAEYMVRASGYLQTLDDFNHIVLKASENGVPVSYLRDVAKVQVGPEMRRGIAELNGEGEVAGGVVILRSGKNAREVIAAVKDKLETLKSSLPEGVEIVTTYDRSQLIDRAIDNLSGKLLEEFIVVAVVCALFLWHVRSALVAIISLPLGLCIAFIVMHFQGLNANIMSLGGIAIAVGAMVDAAIVMIENAHKRHQRRALANGWKSGSTSILTPRWIIKRAGR</sequence>
<organism evidence="4 5">
    <name type="scientific">Escherichia coli</name>
    <dbReference type="NCBI Taxonomy" id="562"/>
    <lineage>
        <taxon>Bacteria</taxon>
        <taxon>Pseudomonadati</taxon>
        <taxon>Pseudomonadota</taxon>
        <taxon>Gammaproteobacteria</taxon>
        <taxon>Enterobacterales</taxon>
        <taxon>Enterobacteriaceae</taxon>
        <taxon>Escherichia</taxon>
    </lineage>
</organism>
<dbReference type="Gene3D" id="3.30.2090.10">
    <property type="entry name" value="Multidrug efflux transporter AcrB TolC docking domain, DN and DC subdomains"/>
    <property type="match status" value="1"/>
</dbReference>
<dbReference type="GO" id="GO:0005886">
    <property type="term" value="C:plasma membrane"/>
    <property type="evidence" value="ECO:0007669"/>
    <property type="project" value="TreeGrafter"/>
</dbReference>
<evidence type="ECO:0000313" key="5">
    <source>
        <dbReference type="Proteomes" id="UP000467488"/>
    </source>
</evidence>
<keyword evidence="3" id="KW-0472">Membrane</keyword>
<protein>
    <recommendedName>
        <fullName evidence="6">Cation efflux system protein</fullName>
    </recommendedName>
</protein>
<dbReference type="SUPFAM" id="SSF82693">
    <property type="entry name" value="Multidrug efflux transporter AcrB pore domain, PN1, PN2, PC1 and PC2 subdomains"/>
    <property type="match status" value="1"/>
</dbReference>
<dbReference type="PANTHER" id="PTHR32063:SF19">
    <property type="entry name" value="CATION EFFLUX SYSTEM PROTEIN CUSA"/>
    <property type="match status" value="1"/>
</dbReference>
<keyword evidence="2 3" id="KW-1133">Transmembrane helix</keyword>
<dbReference type="EMBL" id="AP022360">
    <property type="protein sequence ID" value="BBU85842.1"/>
    <property type="molecule type" value="Genomic_DNA"/>
</dbReference>
<evidence type="ECO:0000313" key="4">
    <source>
        <dbReference type="EMBL" id="BBU85842.1"/>
    </source>
</evidence>
<feature type="transmembrane region" description="Helical" evidence="3">
    <location>
        <begin position="299"/>
        <end position="320"/>
    </location>
</feature>
<dbReference type="AlphaFoldDB" id="A0A8S0FZM2"/>
<dbReference type="GO" id="GO:0042910">
    <property type="term" value="F:xenobiotic transmembrane transporter activity"/>
    <property type="evidence" value="ECO:0007669"/>
    <property type="project" value="TreeGrafter"/>
</dbReference>
<proteinExistence type="predicted"/>
<evidence type="ECO:0000256" key="2">
    <source>
        <dbReference type="ARBA" id="ARBA00022989"/>
    </source>
</evidence>
<evidence type="ECO:0008006" key="6">
    <source>
        <dbReference type="Google" id="ProtNLM"/>
    </source>
</evidence>
<feature type="transmembrane region" description="Helical" evidence="3">
    <location>
        <begin position="247"/>
        <end position="266"/>
    </location>
</feature>
<dbReference type="Proteomes" id="UP000467488">
    <property type="component" value="Chromosome"/>
</dbReference>
<dbReference type="PRINTS" id="PR00702">
    <property type="entry name" value="ACRIFLAVINRP"/>
</dbReference>